<evidence type="ECO:0000256" key="1">
    <source>
        <dbReference type="SAM" id="Phobius"/>
    </source>
</evidence>
<dbReference type="EMBL" id="CAJDYZ010013452">
    <property type="protein sequence ID" value="CAD1481109.1"/>
    <property type="molecule type" value="Genomic_DNA"/>
</dbReference>
<accession>A0A6V7HNS4</accession>
<feature type="transmembrane region" description="Helical" evidence="1">
    <location>
        <begin position="55"/>
        <end position="75"/>
    </location>
</feature>
<dbReference type="Proteomes" id="UP000752696">
    <property type="component" value="Unassembled WGS sequence"/>
</dbReference>
<dbReference type="AlphaFoldDB" id="A0A6V7HNS4"/>
<comment type="caution">
    <text evidence="3">The sequence shown here is derived from an EMBL/GenBank/DDBJ whole genome shotgun (WGS) entry which is preliminary data.</text>
</comment>
<dbReference type="OrthoDB" id="6057829at2759"/>
<reference evidence="3" key="1">
    <citation type="submission" date="2020-07" db="EMBL/GenBank/DDBJ databases">
        <authorList>
            <person name="Nazaruddin N."/>
        </authorList>
    </citation>
    <scope>NUCLEOTIDE SEQUENCE</scope>
</reference>
<proteinExistence type="predicted"/>
<evidence type="ECO:0000313" key="3">
    <source>
        <dbReference type="EMBL" id="CAD1481109.1"/>
    </source>
</evidence>
<keyword evidence="1" id="KW-0812">Transmembrane</keyword>
<evidence type="ECO:0000256" key="2">
    <source>
        <dbReference type="SAM" id="SignalP"/>
    </source>
</evidence>
<feature type="chain" id="PRO_5028273224" evidence="2">
    <location>
        <begin position="18"/>
        <end position="127"/>
    </location>
</feature>
<gene>
    <name evidence="3" type="ORF">MHI_LOCUS985649</name>
</gene>
<keyword evidence="4" id="KW-1185">Reference proteome</keyword>
<evidence type="ECO:0000313" key="4">
    <source>
        <dbReference type="Proteomes" id="UP000752696"/>
    </source>
</evidence>
<protein>
    <submittedName>
        <fullName evidence="3">Uncharacterized protein</fullName>
    </submittedName>
</protein>
<keyword evidence="2" id="KW-0732">Signal</keyword>
<keyword evidence="1" id="KW-1133">Transmembrane helix</keyword>
<keyword evidence="1" id="KW-0472">Membrane</keyword>
<organism evidence="3 4">
    <name type="scientific">Heterotrigona itama</name>
    <dbReference type="NCBI Taxonomy" id="395501"/>
    <lineage>
        <taxon>Eukaryota</taxon>
        <taxon>Metazoa</taxon>
        <taxon>Ecdysozoa</taxon>
        <taxon>Arthropoda</taxon>
        <taxon>Hexapoda</taxon>
        <taxon>Insecta</taxon>
        <taxon>Pterygota</taxon>
        <taxon>Neoptera</taxon>
        <taxon>Endopterygota</taxon>
        <taxon>Hymenoptera</taxon>
        <taxon>Apocrita</taxon>
        <taxon>Aculeata</taxon>
        <taxon>Apoidea</taxon>
        <taxon>Anthophila</taxon>
        <taxon>Apidae</taxon>
        <taxon>Heterotrigona</taxon>
    </lineage>
</organism>
<feature type="signal peptide" evidence="2">
    <location>
        <begin position="1"/>
        <end position="17"/>
    </location>
</feature>
<sequence length="127" mass="14318">MWQPCQIFRLAIMLSSGILTVCTIRHSAQYTHDEGNRKENENEQNSMRICTHQEMARWSTVLSGVFLALTMILSLGKLLMLATGNGNNGDLTEADQWLAEIGLKQYRSLFKTKGQNSFNHISSSIIL</sequence>
<name>A0A6V7HNS4_9HYME</name>